<organism evidence="1 2">
    <name type="scientific">Hydnum rufescens UP504</name>
    <dbReference type="NCBI Taxonomy" id="1448309"/>
    <lineage>
        <taxon>Eukaryota</taxon>
        <taxon>Fungi</taxon>
        <taxon>Dikarya</taxon>
        <taxon>Basidiomycota</taxon>
        <taxon>Agaricomycotina</taxon>
        <taxon>Agaricomycetes</taxon>
        <taxon>Cantharellales</taxon>
        <taxon>Hydnaceae</taxon>
        <taxon>Hydnum</taxon>
    </lineage>
</organism>
<accession>A0A9P6B633</accession>
<dbReference type="EMBL" id="MU128928">
    <property type="protein sequence ID" value="KAF9517992.1"/>
    <property type="molecule type" value="Genomic_DNA"/>
</dbReference>
<name>A0A9P6B633_9AGAM</name>
<keyword evidence="2" id="KW-1185">Reference proteome</keyword>
<proteinExistence type="predicted"/>
<dbReference type="Proteomes" id="UP000886523">
    <property type="component" value="Unassembled WGS sequence"/>
</dbReference>
<gene>
    <name evidence="1" type="ORF">BS47DRAFT_424758</name>
</gene>
<reference evidence="1" key="1">
    <citation type="journal article" date="2020" name="Nat. Commun.">
        <title>Large-scale genome sequencing of mycorrhizal fungi provides insights into the early evolution of symbiotic traits.</title>
        <authorList>
            <person name="Miyauchi S."/>
            <person name="Kiss E."/>
            <person name="Kuo A."/>
            <person name="Drula E."/>
            <person name="Kohler A."/>
            <person name="Sanchez-Garcia M."/>
            <person name="Morin E."/>
            <person name="Andreopoulos B."/>
            <person name="Barry K.W."/>
            <person name="Bonito G."/>
            <person name="Buee M."/>
            <person name="Carver A."/>
            <person name="Chen C."/>
            <person name="Cichocki N."/>
            <person name="Clum A."/>
            <person name="Culley D."/>
            <person name="Crous P.W."/>
            <person name="Fauchery L."/>
            <person name="Girlanda M."/>
            <person name="Hayes R.D."/>
            <person name="Keri Z."/>
            <person name="LaButti K."/>
            <person name="Lipzen A."/>
            <person name="Lombard V."/>
            <person name="Magnuson J."/>
            <person name="Maillard F."/>
            <person name="Murat C."/>
            <person name="Nolan M."/>
            <person name="Ohm R.A."/>
            <person name="Pangilinan J."/>
            <person name="Pereira M.F."/>
            <person name="Perotto S."/>
            <person name="Peter M."/>
            <person name="Pfister S."/>
            <person name="Riley R."/>
            <person name="Sitrit Y."/>
            <person name="Stielow J.B."/>
            <person name="Szollosi G."/>
            <person name="Zifcakova L."/>
            <person name="Stursova M."/>
            <person name="Spatafora J.W."/>
            <person name="Tedersoo L."/>
            <person name="Vaario L.M."/>
            <person name="Yamada A."/>
            <person name="Yan M."/>
            <person name="Wang P."/>
            <person name="Xu J."/>
            <person name="Bruns T."/>
            <person name="Baldrian P."/>
            <person name="Vilgalys R."/>
            <person name="Dunand C."/>
            <person name="Henrissat B."/>
            <person name="Grigoriev I.V."/>
            <person name="Hibbett D."/>
            <person name="Nagy L.G."/>
            <person name="Martin F.M."/>
        </authorList>
    </citation>
    <scope>NUCLEOTIDE SEQUENCE</scope>
    <source>
        <strain evidence="1">UP504</strain>
    </source>
</reference>
<dbReference type="SUPFAM" id="SSF52047">
    <property type="entry name" value="RNI-like"/>
    <property type="match status" value="1"/>
</dbReference>
<sequence length="125" mass="14470">MPSQSEFPSTLAHFTSLKSLEWTNCQGFEMSTIWYPSTINDDWCTRFIQECSWNCPSLETLTFSNCFGASREWVAQYVSDPMHPGKGIWTQGRKMWECKNMQDNSYIPNCTNRSPTLPYAFLLAD</sequence>
<comment type="caution">
    <text evidence="1">The sequence shown here is derived from an EMBL/GenBank/DDBJ whole genome shotgun (WGS) entry which is preliminary data.</text>
</comment>
<evidence type="ECO:0000313" key="1">
    <source>
        <dbReference type="EMBL" id="KAF9517992.1"/>
    </source>
</evidence>
<evidence type="ECO:0000313" key="2">
    <source>
        <dbReference type="Proteomes" id="UP000886523"/>
    </source>
</evidence>
<protein>
    <submittedName>
        <fullName evidence="1">Uncharacterized protein</fullName>
    </submittedName>
</protein>
<dbReference type="AlphaFoldDB" id="A0A9P6B633"/>